<dbReference type="InterPro" id="IPR003615">
    <property type="entry name" value="HNH_nuc"/>
</dbReference>
<name>A0A439D146_9PEZI</name>
<accession>A0A439D146</accession>
<dbReference type="EMBL" id="RYZI01000214">
    <property type="protein sequence ID" value="RWA08169.1"/>
    <property type="molecule type" value="Genomic_DNA"/>
</dbReference>
<gene>
    <name evidence="2" type="ORF">EKO27_g6935</name>
</gene>
<dbReference type="Pfam" id="PF13391">
    <property type="entry name" value="HNH_2"/>
    <property type="match status" value="1"/>
</dbReference>
<feature type="domain" description="HNH nuclease" evidence="1">
    <location>
        <begin position="212"/>
        <end position="301"/>
    </location>
</feature>
<proteinExistence type="predicted"/>
<evidence type="ECO:0000313" key="3">
    <source>
        <dbReference type="Proteomes" id="UP000286045"/>
    </source>
</evidence>
<comment type="caution">
    <text evidence="2">The sequence shown here is derived from an EMBL/GenBank/DDBJ whole genome shotgun (WGS) entry which is preliminary data.</text>
</comment>
<evidence type="ECO:0000313" key="2">
    <source>
        <dbReference type="EMBL" id="RWA08169.1"/>
    </source>
</evidence>
<keyword evidence="3" id="KW-1185">Reference proteome</keyword>
<dbReference type="AlphaFoldDB" id="A0A439D146"/>
<reference evidence="2 3" key="1">
    <citation type="submission" date="2018-12" db="EMBL/GenBank/DDBJ databases">
        <title>Draft genome sequence of Xylaria grammica IHI A82.</title>
        <authorList>
            <person name="Buettner E."/>
            <person name="Kellner H."/>
        </authorList>
    </citation>
    <scope>NUCLEOTIDE SEQUENCE [LARGE SCALE GENOMIC DNA]</scope>
    <source>
        <strain evidence="2 3">IHI A82</strain>
    </source>
</reference>
<sequence length="406" mass="45716">MSAPPPLRRHQSPLEGVIDFSVETPLGANQRNDAKCRFYRIVDHFRGDIADNSNQYKPPLLVLYTYEYALSEESRDNFLRAFFRALALSVTGQDNDNDLGDLEDLRSLFFGFAGYLLDNFFLPIKASTQKTPQPSPAYYSAVERAEGGGQGLVGTPDRLSQLQGDCLVRDRHRCIITRKFDHKEAASRTRKDGVDARDDDGTLLRENKNSVDVLEVAHILPHSLMKADAGRELVQFSVAGLVYIANVRSKNPFKQAALAILNMFDTGVVHLIKGADIYRPRNAITLTPFPHSLFGNFEVFFEPIPDQQPHTYRINSFYPSYLMPELAFPITRTFYLTNDRSIDPPSPRLLAVHRAIAYILHLSAAGEYIDKLLRDMDNQGVQADGSTELDRLVKLGLGGWLHKPVY</sequence>
<dbReference type="STRING" id="363999.A0A439D146"/>
<protein>
    <recommendedName>
        <fullName evidence="1">HNH nuclease domain-containing protein</fullName>
    </recommendedName>
</protein>
<evidence type="ECO:0000259" key="1">
    <source>
        <dbReference type="Pfam" id="PF13391"/>
    </source>
</evidence>
<organism evidence="2 3">
    <name type="scientific">Xylaria grammica</name>
    <dbReference type="NCBI Taxonomy" id="363999"/>
    <lineage>
        <taxon>Eukaryota</taxon>
        <taxon>Fungi</taxon>
        <taxon>Dikarya</taxon>
        <taxon>Ascomycota</taxon>
        <taxon>Pezizomycotina</taxon>
        <taxon>Sordariomycetes</taxon>
        <taxon>Xylariomycetidae</taxon>
        <taxon>Xylariales</taxon>
        <taxon>Xylariaceae</taxon>
        <taxon>Xylaria</taxon>
    </lineage>
</organism>
<dbReference type="Proteomes" id="UP000286045">
    <property type="component" value="Unassembled WGS sequence"/>
</dbReference>